<evidence type="ECO:0000313" key="3">
    <source>
        <dbReference type="EMBL" id="QDT31765.1"/>
    </source>
</evidence>
<keyword evidence="1" id="KW-0732">Signal</keyword>
<dbReference type="KEGG" id="tpol:Mal48_10010"/>
<organism evidence="3 4">
    <name type="scientific">Thalassoglobus polymorphus</name>
    <dbReference type="NCBI Taxonomy" id="2527994"/>
    <lineage>
        <taxon>Bacteria</taxon>
        <taxon>Pseudomonadati</taxon>
        <taxon>Planctomycetota</taxon>
        <taxon>Planctomycetia</taxon>
        <taxon>Planctomycetales</taxon>
        <taxon>Planctomycetaceae</taxon>
        <taxon>Thalassoglobus</taxon>
    </lineage>
</organism>
<keyword evidence="3" id="KW-0378">Hydrolase</keyword>
<dbReference type="Gene3D" id="3.40.50.1110">
    <property type="entry name" value="SGNH hydrolase"/>
    <property type="match status" value="1"/>
</dbReference>
<protein>
    <submittedName>
        <fullName evidence="3">GDSL-like Lipase/Acylhydrolase</fullName>
    </submittedName>
</protein>
<accession>A0A517QJJ8</accession>
<dbReference type="EMBL" id="CP036267">
    <property type="protein sequence ID" value="QDT31765.1"/>
    <property type="molecule type" value="Genomic_DNA"/>
</dbReference>
<evidence type="ECO:0000256" key="1">
    <source>
        <dbReference type="SAM" id="SignalP"/>
    </source>
</evidence>
<dbReference type="InterPro" id="IPR036514">
    <property type="entry name" value="SGNH_hydro_sf"/>
</dbReference>
<keyword evidence="4" id="KW-1185">Reference proteome</keyword>
<gene>
    <name evidence="3" type="ORF">Mal48_10010</name>
</gene>
<dbReference type="SUPFAM" id="SSF52266">
    <property type="entry name" value="SGNH hydrolase"/>
    <property type="match status" value="1"/>
</dbReference>
<dbReference type="Proteomes" id="UP000315724">
    <property type="component" value="Chromosome"/>
</dbReference>
<sequence precursor="true">MRKLLLSLTLLAMVNGHLAAQEAEPVQFAKPLAQLELQDGDSIVFLGDSITHQRLYTQYVEDYFYTRFPEMRLKIHNSGVGGARAWDALQRFDDDVAAYKPKYVTVLLGMNDGTYVPYHDETFQTYRQDMINVVDRIQDIGATPILMAPTMFDARAARLNPRRKRDPNSTALYNSVLAYYGTWCQEIATERGLGFVDMWSPLNQITFNRRKTDPNFTLIADAVHPGAAGQVVMATAMIDNLGLPRRVSNIKISKAANGDWAAKVTGGEISEIKETEDGISFQWEADSLPWVLPEEAAQGVRLTRLGHRLSGEMLEVHGLKPGKYDLLIDGQKVGTYDWTALGRHIELQGNAKTPQYQQALAVAMKNKERNETVIGELRKEWLGFQRYARTRRSAEAAPDNEQLQKQLKVQEAGVEGIVERSAKLTADATALEDEIFEMNTPPKREYVLKLAN</sequence>
<dbReference type="GO" id="GO:0004622">
    <property type="term" value="F:phosphatidylcholine lysophospholipase activity"/>
    <property type="evidence" value="ECO:0007669"/>
    <property type="project" value="TreeGrafter"/>
</dbReference>
<evidence type="ECO:0000313" key="4">
    <source>
        <dbReference type="Proteomes" id="UP000315724"/>
    </source>
</evidence>
<dbReference type="OrthoDB" id="9794725at2"/>
<name>A0A517QJJ8_9PLAN</name>
<dbReference type="PANTHER" id="PTHR30383">
    <property type="entry name" value="THIOESTERASE 1/PROTEASE 1/LYSOPHOSPHOLIPASE L1"/>
    <property type="match status" value="1"/>
</dbReference>
<dbReference type="CDD" id="cd01834">
    <property type="entry name" value="SGNH_hydrolase_like_2"/>
    <property type="match status" value="1"/>
</dbReference>
<feature type="domain" description="SGNH hydrolase-type esterase" evidence="2">
    <location>
        <begin position="45"/>
        <end position="230"/>
    </location>
</feature>
<dbReference type="PANTHER" id="PTHR30383:SF5">
    <property type="entry name" value="SGNH HYDROLASE-TYPE ESTERASE DOMAIN-CONTAINING PROTEIN"/>
    <property type="match status" value="1"/>
</dbReference>
<dbReference type="Pfam" id="PF13472">
    <property type="entry name" value="Lipase_GDSL_2"/>
    <property type="match status" value="1"/>
</dbReference>
<dbReference type="AlphaFoldDB" id="A0A517QJJ8"/>
<dbReference type="InterPro" id="IPR051532">
    <property type="entry name" value="Ester_Hydrolysis_Enzymes"/>
</dbReference>
<feature type="chain" id="PRO_5021825605" evidence="1">
    <location>
        <begin position="20"/>
        <end position="452"/>
    </location>
</feature>
<dbReference type="RefSeq" id="WP_145196596.1">
    <property type="nucleotide sequence ID" value="NZ_CP036267.1"/>
</dbReference>
<feature type="signal peptide" evidence="1">
    <location>
        <begin position="1"/>
        <end position="19"/>
    </location>
</feature>
<proteinExistence type="predicted"/>
<evidence type="ECO:0000259" key="2">
    <source>
        <dbReference type="Pfam" id="PF13472"/>
    </source>
</evidence>
<dbReference type="InterPro" id="IPR013830">
    <property type="entry name" value="SGNH_hydro"/>
</dbReference>
<reference evidence="3 4" key="1">
    <citation type="submission" date="2019-02" db="EMBL/GenBank/DDBJ databases">
        <title>Deep-cultivation of Planctomycetes and their phenomic and genomic characterization uncovers novel biology.</title>
        <authorList>
            <person name="Wiegand S."/>
            <person name="Jogler M."/>
            <person name="Boedeker C."/>
            <person name="Pinto D."/>
            <person name="Vollmers J."/>
            <person name="Rivas-Marin E."/>
            <person name="Kohn T."/>
            <person name="Peeters S.H."/>
            <person name="Heuer A."/>
            <person name="Rast P."/>
            <person name="Oberbeckmann S."/>
            <person name="Bunk B."/>
            <person name="Jeske O."/>
            <person name="Meyerdierks A."/>
            <person name="Storesund J.E."/>
            <person name="Kallscheuer N."/>
            <person name="Luecker S."/>
            <person name="Lage O.M."/>
            <person name="Pohl T."/>
            <person name="Merkel B.J."/>
            <person name="Hornburger P."/>
            <person name="Mueller R.-W."/>
            <person name="Bruemmer F."/>
            <person name="Labrenz M."/>
            <person name="Spormann A.M."/>
            <person name="Op den Camp H."/>
            <person name="Overmann J."/>
            <person name="Amann R."/>
            <person name="Jetten M.S.M."/>
            <person name="Mascher T."/>
            <person name="Medema M.H."/>
            <person name="Devos D.P."/>
            <person name="Kaster A.-K."/>
            <person name="Ovreas L."/>
            <person name="Rohde M."/>
            <person name="Galperin M.Y."/>
            <person name="Jogler C."/>
        </authorList>
    </citation>
    <scope>NUCLEOTIDE SEQUENCE [LARGE SCALE GENOMIC DNA]</scope>
    <source>
        <strain evidence="3 4">Mal48</strain>
    </source>
</reference>